<evidence type="ECO:0000313" key="3">
    <source>
        <dbReference type="Proteomes" id="UP000054270"/>
    </source>
</evidence>
<dbReference type="EMBL" id="KN817523">
    <property type="protein sequence ID" value="KJA27714.1"/>
    <property type="molecule type" value="Genomic_DNA"/>
</dbReference>
<sequence>MRRTGAFPQGLLSLPPTKAEYLSCRARNRLCHGRSPRSRHGCTPLHKTQTGTLMEPGTLPQRVLLFPLIPRQILRFCRRKTRLRRWPGARKSGNSASLCSRNRRRQPARLDNNHRPLL</sequence>
<reference evidence="3" key="1">
    <citation type="submission" date="2014-04" db="EMBL/GenBank/DDBJ databases">
        <title>Evolutionary Origins and Diversification of the Mycorrhizal Mutualists.</title>
        <authorList>
            <consortium name="DOE Joint Genome Institute"/>
            <consortium name="Mycorrhizal Genomics Consortium"/>
            <person name="Kohler A."/>
            <person name="Kuo A."/>
            <person name="Nagy L.G."/>
            <person name="Floudas D."/>
            <person name="Copeland A."/>
            <person name="Barry K.W."/>
            <person name="Cichocki N."/>
            <person name="Veneault-Fourrey C."/>
            <person name="LaButti K."/>
            <person name="Lindquist E.A."/>
            <person name="Lipzen A."/>
            <person name="Lundell T."/>
            <person name="Morin E."/>
            <person name="Murat C."/>
            <person name="Riley R."/>
            <person name="Ohm R."/>
            <person name="Sun H."/>
            <person name="Tunlid A."/>
            <person name="Henrissat B."/>
            <person name="Grigoriev I.V."/>
            <person name="Hibbett D.S."/>
            <person name="Martin F."/>
        </authorList>
    </citation>
    <scope>NUCLEOTIDE SEQUENCE [LARGE SCALE GENOMIC DNA]</scope>
    <source>
        <strain evidence="3">FD-334 SS-4</strain>
    </source>
</reference>
<feature type="region of interest" description="Disordered" evidence="1">
    <location>
        <begin position="85"/>
        <end position="118"/>
    </location>
</feature>
<protein>
    <submittedName>
        <fullName evidence="2">Uncharacterized protein</fullName>
    </submittedName>
</protein>
<proteinExistence type="predicted"/>
<dbReference type="Proteomes" id="UP000054270">
    <property type="component" value="Unassembled WGS sequence"/>
</dbReference>
<accession>A0A0D2PA18</accession>
<organism evidence="2 3">
    <name type="scientific">Hypholoma sublateritium (strain FD-334 SS-4)</name>
    <dbReference type="NCBI Taxonomy" id="945553"/>
    <lineage>
        <taxon>Eukaryota</taxon>
        <taxon>Fungi</taxon>
        <taxon>Dikarya</taxon>
        <taxon>Basidiomycota</taxon>
        <taxon>Agaricomycotina</taxon>
        <taxon>Agaricomycetes</taxon>
        <taxon>Agaricomycetidae</taxon>
        <taxon>Agaricales</taxon>
        <taxon>Agaricineae</taxon>
        <taxon>Strophariaceae</taxon>
        <taxon>Hypholoma</taxon>
    </lineage>
</organism>
<keyword evidence="3" id="KW-1185">Reference proteome</keyword>
<evidence type="ECO:0000313" key="2">
    <source>
        <dbReference type="EMBL" id="KJA27714.1"/>
    </source>
</evidence>
<evidence type="ECO:0000256" key="1">
    <source>
        <dbReference type="SAM" id="MobiDB-lite"/>
    </source>
</evidence>
<gene>
    <name evidence="2" type="ORF">HYPSUDRAFT_156964</name>
</gene>
<name>A0A0D2PA18_HYPSF</name>
<dbReference type="AlphaFoldDB" id="A0A0D2PA18"/>